<reference evidence="11 12" key="1">
    <citation type="journal article" date="2011" name="PLoS Pathog.">
        <title>Endophytic Life Strategies Decoded by Genome and Transcriptome Analyses of the Mutualistic Root Symbiont Piriformospora indica.</title>
        <authorList>
            <person name="Zuccaro A."/>
            <person name="Lahrmann U."/>
            <person name="Guldener U."/>
            <person name="Langen G."/>
            <person name="Pfiffi S."/>
            <person name="Biedenkopf D."/>
            <person name="Wong P."/>
            <person name="Samans B."/>
            <person name="Grimm C."/>
            <person name="Basiewicz M."/>
            <person name="Murat C."/>
            <person name="Martin F."/>
            <person name="Kogel K.H."/>
        </authorList>
    </citation>
    <scope>NUCLEOTIDE SEQUENCE [LARGE SCALE GENOMIC DNA]</scope>
    <source>
        <strain evidence="11 12">DSM 11827</strain>
    </source>
</reference>
<dbReference type="PANTHER" id="PTHR11073:SF1">
    <property type="entry name" value="CALNEXIN 14D-RELATED"/>
    <property type="match status" value="1"/>
</dbReference>
<name>G4TC79_SERID</name>
<dbReference type="SUPFAM" id="SSF63887">
    <property type="entry name" value="P-domain of calnexin/calreticulin"/>
    <property type="match status" value="1"/>
</dbReference>
<dbReference type="FunFam" id="2.10.250.10:FF:000001">
    <property type="entry name" value="Calnexin homolog"/>
    <property type="match status" value="1"/>
</dbReference>
<dbReference type="InParanoid" id="G4TC79"/>
<evidence type="ECO:0000256" key="7">
    <source>
        <dbReference type="ARBA" id="ARBA00023186"/>
    </source>
</evidence>
<feature type="signal peptide" evidence="9">
    <location>
        <begin position="1"/>
        <end position="18"/>
    </location>
</feature>
<evidence type="ECO:0000256" key="3">
    <source>
        <dbReference type="ARBA" id="ARBA00022692"/>
    </source>
</evidence>
<evidence type="ECO:0000313" key="12">
    <source>
        <dbReference type="Proteomes" id="UP000007148"/>
    </source>
</evidence>
<dbReference type="GO" id="GO:0005509">
    <property type="term" value="F:calcium ion binding"/>
    <property type="evidence" value="ECO:0007669"/>
    <property type="project" value="InterPro"/>
</dbReference>
<dbReference type="FunCoup" id="G4TC79">
    <property type="interactions" value="195"/>
</dbReference>
<dbReference type="PROSITE" id="PS00803">
    <property type="entry name" value="CALRETICULIN_1"/>
    <property type="match status" value="1"/>
</dbReference>
<dbReference type="InterPro" id="IPR018124">
    <property type="entry name" value="Calret/calnex_CS"/>
</dbReference>
<dbReference type="OrthoDB" id="1938156at2759"/>
<accession>G4TC79</accession>
<feature type="chain" id="PRO_5005132208" description="Calnexin" evidence="9">
    <location>
        <begin position="19"/>
        <end position="588"/>
    </location>
</feature>
<proteinExistence type="inferred from homology"/>
<keyword evidence="5 9" id="KW-1133">Transmembrane helix</keyword>
<feature type="region of interest" description="Disordered" evidence="10">
    <location>
        <begin position="529"/>
        <end position="588"/>
    </location>
</feature>
<dbReference type="PRINTS" id="PR00626">
    <property type="entry name" value="CALRETICULIN"/>
</dbReference>
<evidence type="ECO:0000256" key="1">
    <source>
        <dbReference type="ARBA" id="ARBA00004389"/>
    </source>
</evidence>
<dbReference type="GO" id="GO:0051082">
    <property type="term" value="F:unfolded protein binding"/>
    <property type="evidence" value="ECO:0007669"/>
    <property type="project" value="InterPro"/>
</dbReference>
<comment type="caution">
    <text evidence="11">The sequence shown here is derived from an EMBL/GenBank/DDBJ whole genome shotgun (WGS) entry which is preliminary data.</text>
</comment>
<evidence type="ECO:0000256" key="4">
    <source>
        <dbReference type="ARBA" id="ARBA00022824"/>
    </source>
</evidence>
<evidence type="ECO:0000256" key="2">
    <source>
        <dbReference type="ARBA" id="ARBA00010983"/>
    </source>
</evidence>
<evidence type="ECO:0000256" key="6">
    <source>
        <dbReference type="ARBA" id="ARBA00023136"/>
    </source>
</evidence>
<evidence type="ECO:0000256" key="5">
    <source>
        <dbReference type="ARBA" id="ARBA00022989"/>
    </source>
</evidence>
<dbReference type="GO" id="GO:0036503">
    <property type="term" value="P:ERAD pathway"/>
    <property type="evidence" value="ECO:0007669"/>
    <property type="project" value="TreeGrafter"/>
</dbReference>
<evidence type="ECO:0000256" key="10">
    <source>
        <dbReference type="SAM" id="MobiDB-lite"/>
    </source>
</evidence>
<dbReference type="STRING" id="1109443.G4TC79"/>
<keyword evidence="9" id="KW-0732">Signal</keyword>
<organism evidence="11 12">
    <name type="scientific">Serendipita indica (strain DSM 11827)</name>
    <name type="common">Root endophyte fungus</name>
    <name type="synonym">Piriformospora indica</name>
    <dbReference type="NCBI Taxonomy" id="1109443"/>
    <lineage>
        <taxon>Eukaryota</taxon>
        <taxon>Fungi</taxon>
        <taxon>Dikarya</taxon>
        <taxon>Basidiomycota</taxon>
        <taxon>Agaricomycotina</taxon>
        <taxon>Agaricomycetes</taxon>
        <taxon>Sebacinales</taxon>
        <taxon>Serendipitaceae</taxon>
        <taxon>Serendipita</taxon>
    </lineage>
</organism>
<keyword evidence="7 9" id="KW-0143">Chaperone</keyword>
<dbReference type="InterPro" id="IPR001580">
    <property type="entry name" value="Calret/calnex"/>
</dbReference>
<feature type="region of interest" description="Disordered" evidence="10">
    <location>
        <begin position="447"/>
        <end position="466"/>
    </location>
</feature>
<keyword evidence="4 9" id="KW-0256">Endoplasmic reticulum</keyword>
<comment type="similarity">
    <text evidence="2 9">Belongs to the calreticulin family.</text>
</comment>
<dbReference type="GO" id="GO:0006457">
    <property type="term" value="P:protein folding"/>
    <property type="evidence" value="ECO:0007669"/>
    <property type="project" value="InterPro"/>
</dbReference>
<keyword evidence="6 9" id="KW-0472">Membrane</keyword>
<dbReference type="SUPFAM" id="SSF49899">
    <property type="entry name" value="Concanavalin A-like lectins/glucanases"/>
    <property type="match status" value="1"/>
</dbReference>
<dbReference type="EMBL" id="CAFZ01000043">
    <property type="protein sequence ID" value="CCA68922.1"/>
    <property type="molecule type" value="Genomic_DNA"/>
</dbReference>
<dbReference type="Proteomes" id="UP000007148">
    <property type="component" value="Unassembled WGS sequence"/>
</dbReference>
<comment type="subcellular location">
    <subcellularLocation>
        <location evidence="1">Endoplasmic reticulum membrane</location>
        <topology evidence="1">Single-pass membrane protein</topology>
    </subcellularLocation>
</comment>
<feature type="compositionally biased region" description="Basic and acidic residues" evidence="10">
    <location>
        <begin position="254"/>
        <end position="282"/>
    </location>
</feature>
<dbReference type="GO" id="GO:0005789">
    <property type="term" value="C:endoplasmic reticulum membrane"/>
    <property type="evidence" value="ECO:0007669"/>
    <property type="project" value="UniProtKB-SubCell"/>
</dbReference>
<gene>
    <name evidence="11" type="ORF">PIIN_02782</name>
</gene>
<evidence type="ECO:0000256" key="8">
    <source>
        <dbReference type="ARBA" id="ARBA00040224"/>
    </source>
</evidence>
<feature type="compositionally biased region" description="Low complexity" evidence="10">
    <location>
        <begin position="572"/>
        <end position="588"/>
    </location>
</feature>
<feature type="region of interest" description="Disordered" evidence="10">
    <location>
        <begin position="239"/>
        <end position="307"/>
    </location>
</feature>
<dbReference type="AlphaFoldDB" id="G4TC79"/>
<dbReference type="eggNOG" id="KOG0675">
    <property type="taxonomic scope" value="Eukaryota"/>
</dbReference>
<dbReference type="HOGENOM" id="CLU_018224_1_2_1"/>
<keyword evidence="12" id="KW-1185">Reference proteome</keyword>
<dbReference type="InterPro" id="IPR013320">
    <property type="entry name" value="ConA-like_dom_sf"/>
</dbReference>
<evidence type="ECO:0000313" key="11">
    <source>
        <dbReference type="EMBL" id="CCA68922.1"/>
    </source>
</evidence>
<keyword evidence="3 9" id="KW-0812">Transmembrane</keyword>
<dbReference type="Gene3D" id="2.60.120.200">
    <property type="match status" value="1"/>
</dbReference>
<evidence type="ECO:0000256" key="9">
    <source>
        <dbReference type="RuleBase" id="RU362126"/>
    </source>
</evidence>
<sequence length="588" mass="64552">MRTYIIPLAVLVAAGASAHEGHDHDHAQVVEEAPKPSESLTHSFTPTKIKAPFLEQFTDDWAERWTPSEATKKTPVGGETFSYVGKWSVEEASVYPVIAGDKGLVAKSKAAHHAISAPFAKPIDFSDKSLVVQYEVKYQKGGNCGGGYIKLLEDGFQTSGKEFSDKTPWVIMFGPDLTCPGAKLHFIFRHKNPITGEYEEKHQKPATVPAIGKTTKLYTLIINPDQTFVEKVDGKEVSSGSLLNDFEPPVNPPKEIDDPNDKKPEDWVDEAKIQDPEAKKPEDWDEDAPYQIPDEDAVKPEDWLDDEPDMIPDPDAIKPEEWDDEEDGDWVAPLVKNPKCEQASGCGPWKRPNKANPAYKGKWYAPMIDNPAYKGEWAPRKIANPDYFEDLYPVQSLNKIGGVGIELWTMTEDILFDNIYIGHSMEDAAALAEETFYIKEDAELRKEANRKPAGADDDDDEETADRTFKEAPVAFIRKAVLSFIELAKIDPVMAVKTKPETATALAVGIVTLFGMLGTFLGLLGASQAPVTKSPKKSEKKEEASSSAAATNGTEKTAASAPAVAPVDEQLKSTPASTSASTSSTKKRR</sequence>
<feature type="transmembrane region" description="Helical" evidence="9">
    <location>
        <begin position="502"/>
        <end position="525"/>
    </location>
</feature>
<dbReference type="InterPro" id="IPR009033">
    <property type="entry name" value="Calreticulin/calnexin_P_dom_sf"/>
</dbReference>
<protein>
    <recommendedName>
        <fullName evidence="8">Calnexin</fullName>
    </recommendedName>
</protein>
<dbReference type="OMA" id="SGCGKWE"/>
<dbReference type="Gene3D" id="2.10.250.10">
    <property type="entry name" value="Calreticulin/calnexin, P domain"/>
    <property type="match status" value="1"/>
</dbReference>
<dbReference type="FunFam" id="2.60.120.200:FF:000011">
    <property type="entry name" value="Probable calnexin"/>
    <property type="match status" value="1"/>
</dbReference>
<dbReference type="PANTHER" id="PTHR11073">
    <property type="entry name" value="CALRETICULIN AND CALNEXIN"/>
    <property type="match status" value="1"/>
</dbReference>
<dbReference type="Pfam" id="PF00262">
    <property type="entry name" value="Calreticulin"/>
    <property type="match status" value="1"/>
</dbReference>